<accession>A0A6G1LXS4</accession>
<reference evidence="1 3" key="1">
    <citation type="submission" date="2019-06" db="EMBL/GenBank/DDBJ databases">
        <authorList>
            <person name="Palmer J.M."/>
        </authorList>
    </citation>
    <scope>NUCLEOTIDE SEQUENCE [LARGE SCALE GENOMIC DNA]</scope>
    <source>
        <strain evidence="1 3">TWF106</strain>
        <strain evidence="2">TWF679</strain>
    </source>
</reference>
<organism evidence="1 3">
    <name type="scientific">Orbilia oligospora</name>
    <name type="common">Nematode-trapping fungus</name>
    <name type="synonym">Arthrobotrys oligospora</name>
    <dbReference type="NCBI Taxonomy" id="2813651"/>
    <lineage>
        <taxon>Eukaryota</taxon>
        <taxon>Fungi</taxon>
        <taxon>Dikarya</taxon>
        <taxon>Ascomycota</taxon>
        <taxon>Pezizomycotina</taxon>
        <taxon>Orbiliomycetes</taxon>
        <taxon>Orbiliales</taxon>
        <taxon>Orbiliaceae</taxon>
        <taxon>Orbilia</taxon>
    </lineage>
</organism>
<dbReference type="Proteomes" id="UP000614610">
    <property type="component" value="Unassembled WGS sequence"/>
</dbReference>
<comment type="caution">
    <text evidence="1">The sequence shown here is derived from an EMBL/GenBank/DDBJ whole genome shotgun (WGS) entry which is preliminary data.</text>
</comment>
<dbReference type="EMBL" id="WIWS01000057">
    <property type="protein sequence ID" value="KAF3214790.1"/>
    <property type="molecule type" value="Genomic_DNA"/>
</dbReference>
<proteinExistence type="predicted"/>
<evidence type="ECO:0000313" key="3">
    <source>
        <dbReference type="Proteomes" id="UP000472727"/>
    </source>
</evidence>
<dbReference type="EMBL" id="WIWT01000020">
    <property type="protein sequence ID" value="KAF3215188.1"/>
    <property type="molecule type" value="Genomic_DNA"/>
</dbReference>
<protein>
    <submittedName>
        <fullName evidence="1">Uncharacterized protein</fullName>
    </submittedName>
</protein>
<evidence type="ECO:0000313" key="1">
    <source>
        <dbReference type="EMBL" id="KAF3214790.1"/>
    </source>
</evidence>
<gene>
    <name evidence="1" type="ORF">TWF106_008959</name>
    <name evidence="2" type="ORF">TWF679_004430</name>
</gene>
<evidence type="ECO:0000313" key="2">
    <source>
        <dbReference type="EMBL" id="KAF3215188.1"/>
    </source>
</evidence>
<dbReference type="Proteomes" id="UP000472727">
    <property type="component" value="Unassembled WGS sequence"/>
</dbReference>
<dbReference type="OrthoDB" id="5300886at2759"/>
<name>A0A6G1LXS4_ORBOL</name>
<dbReference type="AlphaFoldDB" id="A0A6G1LXS4"/>
<sequence>MKLSIRNPTVVFVGLTCLTIIYAQGLGDTLNSSEVELSFDERARNRIQAFKDRYRDKASTLEVPEESEWAAPSDDIIVRKSDWDNFVTDLTTDMLENPMWYLLRTSQLLRYFSRDVEAMAAGIYQNTKNETWLDFRDEYFDIISPLMTEFTWEKPDPKKPGNFYQAKHRTPRAPSGLMDRAGIFDSSFPPDPWSSTLSDGTPNPYTHDAFALKIAVLKLFQPKSDDYDGQQVVSINDSRFDLLWTTVKQVYDRLALFTVKLAAVINAQEWKPGDPGAPTKKLDMRPRQTREYNRKEEGYKSYYKKFSEEFDAYDQEEDPSKWAQSYWVFGLLRGHKEGVNTPTNIFVSYGILVTTVYHSVLALMMDMLADIALKANILARKSVVSIDPLWALPKDPNFEVDVSTLRQYPEWTGGAYMTWGYPIPEAILPMFKPIFEKQKQQRQEQYDLWKQKKKVGKKTTLGSKPQ</sequence>